<reference evidence="13 14" key="1">
    <citation type="submission" date="2019-06" db="EMBL/GenBank/DDBJ databases">
        <title>Wine fermentation using esterase from Monascus purpureus.</title>
        <authorList>
            <person name="Geng C."/>
            <person name="Zhang Y."/>
        </authorList>
    </citation>
    <scope>NUCLEOTIDE SEQUENCE [LARGE SCALE GENOMIC DNA]</scope>
    <source>
        <strain evidence="13">HQ1</strain>
    </source>
</reference>
<feature type="transmembrane region" description="Helical" evidence="12">
    <location>
        <begin position="218"/>
        <end position="240"/>
    </location>
</feature>
<evidence type="ECO:0000256" key="1">
    <source>
        <dbReference type="ARBA" id="ARBA00004477"/>
    </source>
</evidence>
<dbReference type="GO" id="GO:0005789">
    <property type="term" value="C:endoplasmic reticulum membrane"/>
    <property type="evidence" value="ECO:0007669"/>
    <property type="project" value="UniProtKB-SubCell"/>
</dbReference>
<comment type="subcellular location">
    <subcellularLocation>
        <location evidence="1 12">Endoplasmic reticulum membrane</location>
        <topology evidence="1 12">Multi-pass membrane protein</topology>
    </subcellularLocation>
</comment>
<dbReference type="Pfam" id="PF03901">
    <property type="entry name" value="Glyco_transf_22"/>
    <property type="match status" value="1"/>
</dbReference>
<gene>
    <name evidence="13" type="primary">ALG12</name>
    <name evidence="13" type="ORF">MPDQ_004842</name>
</gene>
<evidence type="ECO:0000256" key="10">
    <source>
        <dbReference type="ARBA" id="ARBA00044721"/>
    </source>
</evidence>
<keyword evidence="9 12" id="KW-0472">Membrane</keyword>
<evidence type="ECO:0000256" key="11">
    <source>
        <dbReference type="ARBA" id="ARBA00048899"/>
    </source>
</evidence>
<evidence type="ECO:0000256" key="6">
    <source>
        <dbReference type="ARBA" id="ARBA00022692"/>
    </source>
</evidence>
<feature type="transmembrane region" description="Helical" evidence="12">
    <location>
        <begin position="356"/>
        <end position="381"/>
    </location>
</feature>
<feature type="transmembrane region" description="Helical" evidence="12">
    <location>
        <begin position="150"/>
        <end position="169"/>
    </location>
</feature>
<feature type="transmembrane region" description="Helical" evidence="12">
    <location>
        <begin position="304"/>
        <end position="322"/>
    </location>
</feature>
<evidence type="ECO:0000256" key="3">
    <source>
        <dbReference type="ARBA" id="ARBA00007063"/>
    </source>
</evidence>
<dbReference type="UniPathway" id="UPA00378"/>
<dbReference type="PANTHER" id="PTHR22760:SF1">
    <property type="entry name" value="DOL-P-MAN:MAN(7)GLCNAC(2)-PP-DOL ALPHA-1,6-MANNOSYLTRANSFERASE"/>
    <property type="match status" value="1"/>
</dbReference>
<feature type="transmembrane region" description="Helical" evidence="12">
    <location>
        <begin position="281"/>
        <end position="298"/>
    </location>
</feature>
<keyword evidence="5 13" id="KW-0808">Transferase</keyword>
<evidence type="ECO:0000256" key="8">
    <source>
        <dbReference type="ARBA" id="ARBA00022989"/>
    </source>
</evidence>
<evidence type="ECO:0000256" key="7">
    <source>
        <dbReference type="ARBA" id="ARBA00022824"/>
    </source>
</evidence>
<accession>A0A507QGQ7</accession>
<feature type="transmembrane region" description="Helical" evidence="12">
    <location>
        <begin position="7"/>
        <end position="26"/>
    </location>
</feature>
<dbReference type="AlphaFoldDB" id="A0A507QGQ7"/>
<comment type="function">
    <text evidence="10">Mannosyltransferase that operates in the biosynthetic pathway of dolichol-linked oligosaccharides, the glycan precursors employed in protein asparagine (N)-glycosylation. The assembly of dolichol-linked oligosaccharides begins on the cytosolic side of the endoplasmic reticulum membrane and finishes in its lumen. The sequential addition of sugars to dolichol pyrophosphate produces dolichol-linked oligosaccharides containing fourteen sugars, including two GlcNAcs, nine mannoses and three glucoses. Once assembled, the oligosaccharide is transferred from the lipid to nascent proteins by oligosaccharyltransferases. In the lumen of the endoplasmic reticulum, adds the eighth mannose residue in an alpha-1,6 linkage onto Man(7)GlcNAc(2)-PP-dolichol to produce Man(8)GlcNAc(2)-PP-dolichol.</text>
</comment>
<evidence type="ECO:0000256" key="9">
    <source>
        <dbReference type="ARBA" id="ARBA00023136"/>
    </source>
</evidence>
<feature type="transmembrane region" description="Helical" evidence="12">
    <location>
        <begin position="329"/>
        <end position="350"/>
    </location>
</feature>
<dbReference type="GO" id="GO:0052917">
    <property type="term" value="F:dol-P-Man:Man(7)GlcNAc(2)-PP-Dol alpha-1,6-mannosyltransferase activity"/>
    <property type="evidence" value="ECO:0007669"/>
    <property type="project" value="UniProtKB-EC"/>
</dbReference>
<dbReference type="STRING" id="5098.A0A507QGQ7"/>
<dbReference type="PANTHER" id="PTHR22760">
    <property type="entry name" value="GLYCOSYLTRANSFERASE"/>
    <property type="match status" value="1"/>
</dbReference>
<dbReference type="EC" id="2.4.1.-" evidence="12"/>
<dbReference type="Proteomes" id="UP000319663">
    <property type="component" value="Unassembled WGS sequence"/>
</dbReference>
<evidence type="ECO:0000256" key="4">
    <source>
        <dbReference type="ARBA" id="ARBA00022676"/>
    </source>
</evidence>
<evidence type="ECO:0000313" key="13">
    <source>
        <dbReference type="EMBL" id="TQB67729.1"/>
    </source>
</evidence>
<feature type="transmembrane region" description="Helical" evidence="12">
    <location>
        <begin position="181"/>
        <end position="206"/>
    </location>
</feature>
<comment type="caution">
    <text evidence="13">The sequence shown here is derived from an EMBL/GenBank/DDBJ whole genome shotgun (WGS) entry which is preliminary data.</text>
</comment>
<evidence type="ECO:0000256" key="12">
    <source>
        <dbReference type="RuleBase" id="RU363075"/>
    </source>
</evidence>
<name>A0A507QGQ7_MONPU</name>
<keyword evidence="4 12" id="KW-0328">Glycosyltransferase</keyword>
<sequence length="571" mass="63677">MERIVESLLLLSIPALILVHLAVAPYTKVEESFHIQAVHDILSYGIPTENVTQYLQSHYDHFSFPGAVPRTFIGAVVLAGISRPVAWLNSNVDRQVLARAILGLFNGVALLSYATAVRRAFGRSTSIWYLAFQASQFHVIYYASRTLSNMFAFGISTLAMRLLLPEPIPRETYKKRCCLSLFLLTVAGIVFRSEIALLLAAHTLFLLFTKRIGIQREIIPAGIAGLLVGLTSTILVDSFFWQQFPLWPEFAAFKFNVISGQASAWGTNPWHFYFLNAGPRLLLNPFTYLVGIPLSLIYPSTRFASLQLLVPSLVFVAVYSIQPHKEWRFIVYIIPPLTASSALGASYIWTHRTKSLIYRLLSLCMILSTIAAFSLSSFVLLPASAANYPGAHALRLLHHSHAHNSSQPEISVYLGNLACQTGVTRFVQIPSSSIAVEGHFPTSSDGNSSIWKYDKTEDEHTKSSASFWEKFDYALVEPGSDDEKSLATSDSPWEDADVVRGFAGVTVLRPNHTDDEKEHGQVEEKIVETVFGSGGLRAWKVGGGFIRRALTRGWWVDVRMEPKIKIMRRVH</sequence>
<keyword evidence="7 12" id="KW-0256">Endoplasmic reticulum</keyword>
<evidence type="ECO:0000256" key="2">
    <source>
        <dbReference type="ARBA" id="ARBA00004922"/>
    </source>
</evidence>
<evidence type="ECO:0000256" key="5">
    <source>
        <dbReference type="ARBA" id="ARBA00022679"/>
    </source>
</evidence>
<keyword evidence="6 12" id="KW-0812">Transmembrane</keyword>
<organism evidence="13 14">
    <name type="scientific">Monascus purpureus</name>
    <name type="common">Red mold</name>
    <name type="synonym">Monascus anka</name>
    <dbReference type="NCBI Taxonomy" id="5098"/>
    <lineage>
        <taxon>Eukaryota</taxon>
        <taxon>Fungi</taxon>
        <taxon>Dikarya</taxon>
        <taxon>Ascomycota</taxon>
        <taxon>Pezizomycotina</taxon>
        <taxon>Eurotiomycetes</taxon>
        <taxon>Eurotiomycetidae</taxon>
        <taxon>Eurotiales</taxon>
        <taxon>Aspergillaceae</taxon>
        <taxon>Monascus</taxon>
    </lineage>
</organism>
<comment type="catalytic activity">
    <reaction evidence="11">
        <text>an alpha-D-Man-(1-&gt;2)-alpha-D-Man-(1-&gt;2)-alpha-D-Man-(1-&gt;3)-[alpha-D-Man-(1-&gt;2)-alpha-D-Man-(1-&gt;3)-alpha-D-Man-(1-&gt;6)]-beta-D-Man-(1-&gt;4)-beta-D-GlcNAc-(1-&gt;4)-alpha-D-GlcNAc-diphospho-di-trans,poly-cis-dolichol + a di-trans,poly-cis-dolichyl beta-D-mannosyl phosphate = an alpha-D-Man-(1-&gt;2)-alpha-D-Man-(1-&gt;2)-alpha-D-Man-(1-&gt;3)-[alpha-D-Man-(1-&gt;2)-alpha-D-Man-(1-&gt;3)-[alpha-D-Man-(1-&gt;6)]-alpha-D-Man-(1-&gt;6)]-beta-D-Man-(1-&gt;4)-beta-D-GlcNAc-(1-&gt;4)-alpha-D-GlcNAc-diphospho-di-trans,poly-cis-dolichol + a di-trans,poly-cis-dolichyl phosphate + H(+)</text>
        <dbReference type="Rhea" id="RHEA:29535"/>
        <dbReference type="Rhea" id="RHEA-COMP:19498"/>
        <dbReference type="Rhea" id="RHEA-COMP:19501"/>
        <dbReference type="Rhea" id="RHEA-COMP:19518"/>
        <dbReference type="Rhea" id="RHEA-COMP:19519"/>
        <dbReference type="ChEBI" id="CHEBI:15378"/>
        <dbReference type="ChEBI" id="CHEBI:57683"/>
        <dbReference type="ChEBI" id="CHEBI:58211"/>
        <dbReference type="ChEBI" id="CHEBI:132517"/>
        <dbReference type="ChEBI" id="CHEBI:132519"/>
        <dbReference type="EC" id="2.4.1.260"/>
    </reaction>
    <physiologicalReaction direction="left-to-right" evidence="11">
        <dbReference type="Rhea" id="RHEA:29536"/>
    </physiologicalReaction>
</comment>
<evidence type="ECO:0000313" key="14">
    <source>
        <dbReference type="Proteomes" id="UP000319663"/>
    </source>
</evidence>
<protein>
    <recommendedName>
        <fullName evidence="12">Mannosyltransferase</fullName>
        <ecNumber evidence="12">2.4.1.-</ecNumber>
    </recommendedName>
</protein>
<comment type="pathway">
    <text evidence="2">Protein modification; protein glycosylation.</text>
</comment>
<proteinExistence type="inferred from homology"/>
<dbReference type="EMBL" id="VIFY01000318">
    <property type="protein sequence ID" value="TQB67729.1"/>
    <property type="molecule type" value="Genomic_DNA"/>
</dbReference>
<feature type="transmembrane region" description="Helical" evidence="12">
    <location>
        <begin position="96"/>
        <end position="115"/>
    </location>
</feature>
<dbReference type="InterPro" id="IPR005599">
    <property type="entry name" value="GPI_mannosylTrfase"/>
</dbReference>
<keyword evidence="14" id="KW-1185">Reference proteome</keyword>
<dbReference type="GO" id="GO:0006487">
    <property type="term" value="P:protein N-linked glycosylation"/>
    <property type="evidence" value="ECO:0007669"/>
    <property type="project" value="TreeGrafter"/>
</dbReference>
<comment type="similarity">
    <text evidence="3 12">Belongs to the glycosyltransferase 22 family.</text>
</comment>
<keyword evidence="8 12" id="KW-1133">Transmembrane helix</keyword>